<protein>
    <recommendedName>
        <fullName evidence="3">Cas12f1-like TNB domain-containing protein</fullName>
    </recommendedName>
</protein>
<dbReference type="InterPro" id="IPR010095">
    <property type="entry name" value="Cas12f1-like_TNB"/>
</dbReference>
<sequence>MAAAPATGHTVAVGFDWGVNTLLTGALGRLTGRGETARVVTDGRPLVYDASAVSAKLHRLRTHREHLAARRDHYRALADGLGSPHLAWGELLVKAAMVEVEHERVCARIRHLNDALAWSAARWAIDQAEALGATVIYLEDLATLETRGRRRGNARLSGQVRSTVAEAMRHLAAKQGITVVTVPARGTSALCPKCLGTLGHHPAPDRLAEHGWKWAHCTGCGLSLDRDHAAARRIVSRGLLAQAHTITERATGTRTIRTPVEGTVACVRRPKKTTRRLASARRAAALPARSPGPKTTPGKPHPTLARRPKTSRRTPEVRTVPATTPLGVVQRPAGHDTQAPTPHGPVPGHEVIALSWPEPPPARTGRLARETCRRRTRAAERTGFHHLHATEVHPLTPRFGPHRDGTRPRRARKA</sequence>
<evidence type="ECO:0000256" key="1">
    <source>
        <dbReference type="ARBA" id="ARBA00023125"/>
    </source>
</evidence>
<feature type="region of interest" description="Disordered" evidence="2">
    <location>
        <begin position="271"/>
        <end position="347"/>
    </location>
</feature>
<dbReference type="PATRIC" id="fig|1214101.3.peg.197"/>
<name>K4QW23_STRDJ</name>
<dbReference type="STRING" id="1214101.BN159_0200"/>
<evidence type="ECO:0000259" key="3">
    <source>
        <dbReference type="Pfam" id="PF07282"/>
    </source>
</evidence>
<proteinExistence type="predicted"/>
<dbReference type="AlphaFoldDB" id="K4QW23"/>
<feature type="region of interest" description="Disordered" evidence="2">
    <location>
        <begin position="394"/>
        <end position="414"/>
    </location>
</feature>
<dbReference type="Pfam" id="PF07282">
    <property type="entry name" value="Cas12f1-like_TNB"/>
    <property type="match status" value="1"/>
</dbReference>
<dbReference type="HOGENOM" id="CLU_663761_0_0_11"/>
<feature type="domain" description="Cas12f1-like TNB" evidence="3">
    <location>
        <begin position="167"/>
        <end position="234"/>
    </location>
</feature>
<gene>
    <name evidence="4" type="ORF">BN159_0200</name>
</gene>
<reference evidence="4 5" key="1">
    <citation type="journal article" date="2012" name="J. Bacteriol.">
        <title>Genome sequence of the bacterium Streptomyces davawensis JCM 4913 and heterologous production of the unique antibiotic roseoflavin.</title>
        <authorList>
            <person name="Jankowitsch F."/>
            <person name="Schwarz J."/>
            <person name="Ruckert C."/>
            <person name="Gust B."/>
            <person name="Szczepanowski R."/>
            <person name="Blom J."/>
            <person name="Pelzer S."/>
            <person name="Kalinowski J."/>
            <person name="Mack M."/>
        </authorList>
    </citation>
    <scope>NUCLEOTIDE SEQUENCE [LARGE SCALE GENOMIC DNA]</scope>
    <source>
        <strain evidence="5">DSM 101723 / JCM 4913 / KCC S-0913 / 768</strain>
    </source>
</reference>
<dbReference type="RefSeq" id="WP_015654984.1">
    <property type="nucleotide sequence ID" value="NC_020504.1"/>
</dbReference>
<dbReference type="Proteomes" id="UP000008043">
    <property type="component" value="Chromosome"/>
</dbReference>
<dbReference type="OrthoDB" id="3920256at2"/>
<organism evidence="4 5">
    <name type="scientific">Streptomyces davaonensis (strain DSM 101723 / JCM 4913 / KCC S-0913 / 768)</name>
    <dbReference type="NCBI Taxonomy" id="1214101"/>
    <lineage>
        <taxon>Bacteria</taxon>
        <taxon>Bacillati</taxon>
        <taxon>Actinomycetota</taxon>
        <taxon>Actinomycetes</taxon>
        <taxon>Kitasatosporales</taxon>
        <taxon>Streptomycetaceae</taxon>
        <taxon>Streptomyces</taxon>
    </lineage>
</organism>
<dbReference type="eggNOG" id="COG0675">
    <property type="taxonomic scope" value="Bacteria"/>
</dbReference>
<feature type="compositionally biased region" description="Low complexity" evidence="2">
    <location>
        <begin position="280"/>
        <end position="303"/>
    </location>
</feature>
<keyword evidence="5" id="KW-1185">Reference proteome</keyword>
<evidence type="ECO:0000313" key="5">
    <source>
        <dbReference type="Proteomes" id="UP000008043"/>
    </source>
</evidence>
<accession>K4QW23</accession>
<keyword evidence="1" id="KW-0238">DNA-binding</keyword>
<evidence type="ECO:0000313" key="4">
    <source>
        <dbReference type="EMBL" id="CCK24579.1"/>
    </source>
</evidence>
<dbReference type="EMBL" id="HE971709">
    <property type="protein sequence ID" value="CCK24579.1"/>
    <property type="molecule type" value="Genomic_DNA"/>
</dbReference>
<evidence type="ECO:0000256" key="2">
    <source>
        <dbReference type="SAM" id="MobiDB-lite"/>
    </source>
</evidence>
<dbReference type="GO" id="GO:0003677">
    <property type="term" value="F:DNA binding"/>
    <property type="evidence" value="ECO:0007669"/>
    <property type="project" value="UniProtKB-KW"/>
</dbReference>
<dbReference type="KEGG" id="sdv:BN159_0200"/>